<evidence type="ECO:0000256" key="1">
    <source>
        <dbReference type="SAM" id="MobiDB-lite"/>
    </source>
</evidence>
<dbReference type="RefSeq" id="WP_283075557.1">
    <property type="nucleotide sequence ID" value="NZ_CP121671.1"/>
</dbReference>
<feature type="region of interest" description="Disordered" evidence="1">
    <location>
        <begin position="16"/>
        <end position="45"/>
    </location>
</feature>
<sequence length="45" mass="5304">MVRKLFKKATDYAKQNPEQTKRYAKKAFDTIKNKQKSSSSKQPKK</sequence>
<organism evidence="2 3">
    <name type="scientific">Halobacillus naozhouensis</name>
    <dbReference type="NCBI Taxonomy" id="554880"/>
    <lineage>
        <taxon>Bacteria</taxon>
        <taxon>Bacillati</taxon>
        <taxon>Bacillota</taxon>
        <taxon>Bacilli</taxon>
        <taxon>Bacillales</taxon>
        <taxon>Bacillaceae</taxon>
        <taxon>Halobacillus</taxon>
    </lineage>
</organism>
<gene>
    <name evidence="2" type="ORF">P9989_14315</name>
</gene>
<reference evidence="2 3" key="1">
    <citation type="submission" date="2023-04" db="EMBL/GenBank/DDBJ databases">
        <title>Genome sequence of Halobacillus naozhouensis KACC 21980.</title>
        <authorList>
            <person name="Kim S."/>
            <person name="Heo J."/>
            <person name="Kwon S.-W."/>
        </authorList>
    </citation>
    <scope>NUCLEOTIDE SEQUENCE [LARGE SCALE GENOMIC DNA]</scope>
    <source>
        <strain evidence="2 3">KCTC 13234</strain>
    </source>
</reference>
<evidence type="ECO:0000313" key="3">
    <source>
        <dbReference type="Proteomes" id="UP001221597"/>
    </source>
</evidence>
<keyword evidence="3" id="KW-1185">Reference proteome</keyword>
<dbReference type="Proteomes" id="UP001221597">
    <property type="component" value="Chromosome"/>
</dbReference>
<name>A0ABY8ITZ5_9BACI</name>
<dbReference type="EMBL" id="CP121671">
    <property type="protein sequence ID" value="WFT73548.1"/>
    <property type="molecule type" value="Genomic_DNA"/>
</dbReference>
<accession>A0ABY8ITZ5</accession>
<feature type="compositionally biased region" description="Low complexity" evidence="1">
    <location>
        <begin position="36"/>
        <end position="45"/>
    </location>
</feature>
<evidence type="ECO:0000313" key="2">
    <source>
        <dbReference type="EMBL" id="WFT73548.1"/>
    </source>
</evidence>
<proteinExistence type="predicted"/>
<protein>
    <submittedName>
        <fullName evidence="2">Uncharacterized protein</fullName>
    </submittedName>
</protein>